<comment type="caution">
    <text evidence="15">The sequence shown here is derived from an EMBL/GenBank/DDBJ whole genome shotgun (WGS) entry which is preliminary data.</text>
</comment>
<keyword evidence="6" id="KW-0769">Symport</keyword>
<feature type="transmembrane region" description="Helical" evidence="14">
    <location>
        <begin position="628"/>
        <end position="648"/>
    </location>
</feature>
<gene>
    <name evidence="15" type="ORF">H5P28_01065</name>
</gene>
<keyword evidence="8" id="KW-0915">Sodium</keyword>
<keyword evidence="4" id="KW-1003">Cell membrane</keyword>
<keyword evidence="7 14" id="KW-1133">Transmembrane helix</keyword>
<evidence type="ECO:0000256" key="2">
    <source>
        <dbReference type="ARBA" id="ARBA00006434"/>
    </source>
</evidence>
<organism evidence="15 16">
    <name type="scientific">Ruficoccus amylovorans</name>
    <dbReference type="NCBI Taxonomy" id="1804625"/>
    <lineage>
        <taxon>Bacteria</taxon>
        <taxon>Pseudomonadati</taxon>
        <taxon>Verrucomicrobiota</taxon>
        <taxon>Opitutia</taxon>
        <taxon>Puniceicoccales</taxon>
        <taxon>Cerasicoccaceae</taxon>
        <taxon>Ruficoccus</taxon>
    </lineage>
</organism>
<feature type="transmembrane region" description="Helical" evidence="14">
    <location>
        <begin position="51"/>
        <end position="71"/>
    </location>
</feature>
<evidence type="ECO:0000256" key="11">
    <source>
        <dbReference type="ARBA" id="ARBA00023201"/>
    </source>
</evidence>
<dbReference type="InterPro" id="IPR018212">
    <property type="entry name" value="Na/solute_symporter_CS"/>
</dbReference>
<accession>A0A842H9N6</accession>
<evidence type="ECO:0000256" key="12">
    <source>
        <dbReference type="ARBA" id="ARBA00033708"/>
    </source>
</evidence>
<dbReference type="PROSITE" id="PS00457">
    <property type="entry name" value="NA_SOLUT_SYMP_2"/>
    <property type="match status" value="1"/>
</dbReference>
<evidence type="ECO:0000256" key="1">
    <source>
        <dbReference type="ARBA" id="ARBA00004651"/>
    </source>
</evidence>
<evidence type="ECO:0000256" key="14">
    <source>
        <dbReference type="SAM" id="Phobius"/>
    </source>
</evidence>
<keyword evidence="16" id="KW-1185">Reference proteome</keyword>
<dbReference type="PANTHER" id="PTHR48086">
    <property type="entry name" value="SODIUM/PROLINE SYMPORTER-RELATED"/>
    <property type="match status" value="1"/>
</dbReference>
<feature type="transmembrane region" description="Helical" evidence="14">
    <location>
        <begin position="437"/>
        <end position="462"/>
    </location>
</feature>
<feature type="transmembrane region" description="Helical" evidence="14">
    <location>
        <begin position="210"/>
        <end position="233"/>
    </location>
</feature>
<evidence type="ECO:0000256" key="10">
    <source>
        <dbReference type="ARBA" id="ARBA00023136"/>
    </source>
</evidence>
<feature type="transmembrane region" description="Helical" evidence="14">
    <location>
        <begin position="168"/>
        <end position="190"/>
    </location>
</feature>
<keyword evidence="5 14" id="KW-0812">Transmembrane</keyword>
<evidence type="ECO:0000256" key="4">
    <source>
        <dbReference type="ARBA" id="ARBA00022475"/>
    </source>
</evidence>
<feature type="transmembrane region" description="Helical" evidence="14">
    <location>
        <begin position="591"/>
        <end position="616"/>
    </location>
</feature>
<feature type="transmembrane region" description="Helical" evidence="14">
    <location>
        <begin position="354"/>
        <end position="372"/>
    </location>
</feature>
<keyword evidence="10 14" id="KW-0472">Membrane</keyword>
<evidence type="ECO:0000313" key="16">
    <source>
        <dbReference type="Proteomes" id="UP000546464"/>
    </source>
</evidence>
<feature type="transmembrane region" description="Helical" evidence="14">
    <location>
        <begin position="469"/>
        <end position="492"/>
    </location>
</feature>
<evidence type="ECO:0000256" key="3">
    <source>
        <dbReference type="ARBA" id="ARBA00022448"/>
    </source>
</evidence>
<feature type="transmembrane region" description="Helical" evidence="14">
    <location>
        <begin position="127"/>
        <end position="156"/>
    </location>
</feature>
<keyword evidence="9" id="KW-0406">Ion transport</keyword>
<feature type="transmembrane region" description="Helical" evidence="14">
    <location>
        <begin position="523"/>
        <end position="541"/>
    </location>
</feature>
<evidence type="ECO:0000256" key="6">
    <source>
        <dbReference type="ARBA" id="ARBA00022847"/>
    </source>
</evidence>
<evidence type="ECO:0000256" key="8">
    <source>
        <dbReference type="ARBA" id="ARBA00023053"/>
    </source>
</evidence>
<evidence type="ECO:0000313" key="15">
    <source>
        <dbReference type="EMBL" id="MBC2592839.1"/>
    </source>
</evidence>
<dbReference type="Gene3D" id="1.20.1730.10">
    <property type="entry name" value="Sodium/glucose cotransporter"/>
    <property type="match status" value="1"/>
</dbReference>
<comment type="catalytic activity">
    <reaction evidence="12">
        <text>L-proline(in) + Na(+)(in) = L-proline(out) + Na(+)(out)</text>
        <dbReference type="Rhea" id="RHEA:28967"/>
        <dbReference type="ChEBI" id="CHEBI:29101"/>
        <dbReference type="ChEBI" id="CHEBI:60039"/>
    </reaction>
</comment>
<dbReference type="InterPro" id="IPR050277">
    <property type="entry name" value="Sodium:Solute_Symporter"/>
</dbReference>
<keyword evidence="11" id="KW-0739">Sodium transport</keyword>
<dbReference type="Pfam" id="PF00474">
    <property type="entry name" value="SSF"/>
    <property type="match status" value="1"/>
</dbReference>
<dbReference type="AlphaFoldDB" id="A0A842H9N6"/>
<dbReference type="Proteomes" id="UP000546464">
    <property type="component" value="Unassembled WGS sequence"/>
</dbReference>
<name>A0A842H9N6_9BACT</name>
<dbReference type="InterPro" id="IPR001734">
    <property type="entry name" value="Na/solute_symporter"/>
</dbReference>
<dbReference type="GO" id="GO:0046942">
    <property type="term" value="P:carboxylic acid transport"/>
    <property type="evidence" value="ECO:0007669"/>
    <property type="project" value="UniProtKB-ARBA"/>
</dbReference>
<keyword evidence="3" id="KW-0813">Transport</keyword>
<dbReference type="GO" id="GO:0005886">
    <property type="term" value="C:plasma membrane"/>
    <property type="evidence" value="ECO:0007669"/>
    <property type="project" value="UniProtKB-SubCell"/>
</dbReference>
<feature type="transmembrane region" description="Helical" evidence="14">
    <location>
        <begin position="412"/>
        <end position="431"/>
    </location>
</feature>
<feature type="transmembrane region" description="Helical" evidence="14">
    <location>
        <begin position="12"/>
        <end position="30"/>
    </location>
</feature>
<comment type="similarity">
    <text evidence="2 13">Belongs to the sodium:solute symporter (SSF) (TC 2.A.21) family.</text>
</comment>
<feature type="transmembrane region" description="Helical" evidence="14">
    <location>
        <begin position="253"/>
        <end position="272"/>
    </location>
</feature>
<feature type="transmembrane region" description="Helical" evidence="14">
    <location>
        <begin position="293"/>
        <end position="316"/>
    </location>
</feature>
<dbReference type="PANTHER" id="PTHR48086:SF3">
    <property type="entry name" value="SODIUM_PROLINE SYMPORTER"/>
    <property type="match status" value="1"/>
</dbReference>
<dbReference type="RefSeq" id="WP_185673852.1">
    <property type="nucleotide sequence ID" value="NZ_JACHVB010000011.1"/>
</dbReference>
<dbReference type="PROSITE" id="PS50283">
    <property type="entry name" value="NA_SOLUT_SYMP_3"/>
    <property type="match status" value="1"/>
</dbReference>
<sequence>MLLLALGNLSSIDVLIVVVLLGVVLASALYSRRYTRSVADFLSANRCAGRYLLTVASGAAGIGAISIVAQWENAYQAGFASQFWGQMMAPIGLLLALSGWLIYRYRETRSLTLAQLMETRYSRRFRVFSGTLCWVSGVLNFGIFPAVTARFLIYFLGIPVLELEVLGLSFNITLGVVMAIELILAVLITLSGGQISVMITDFVQGQLSNIIFLVLLVTMLILFPWSVIIEALSQAPPGESKLNPFDISGLPDFNVSFFLMLIFISCYNFMVWQGSQGYNSSARTPHEAKMAGILAQLRTSVTFLLIPLAAICAYVMMHAPVYGEATAATLETLASVGDAQLAKQLTTTVALSEILPVGVMGLFAAVMIMAALSTDTTYLHSWGSIFVQDVLLPCRQLAGREGRISNELHLCWLRRSIVGVAAFAWVFSMLFPLKEFILMYFQATGAIFTGGAGAVLIGALYWKRGTTSGAWAAMITGSILAVGGIFIINILWPNVVPGLQAHSPEVAWIMALPEKFWLNGMEMAFLASLSAIAAYVIFSLLSPDPEIDMDVILHRGKYAEVSPHGSEPAKPQKTGLAAVGFTSEFTLGDKLIYCFNLGWVLFFFLAFIVISIWQLFYHWTDAWWANWWLFNVVVTGIVAAFTTIWFLLGGIKDMKALFCLLSSISRDKLDDGTVDEHFGDGS</sequence>
<dbReference type="EMBL" id="JACHVB010000011">
    <property type="protein sequence ID" value="MBC2592839.1"/>
    <property type="molecule type" value="Genomic_DNA"/>
</dbReference>
<evidence type="ECO:0000256" key="9">
    <source>
        <dbReference type="ARBA" id="ARBA00023065"/>
    </source>
</evidence>
<comment type="subcellular location">
    <subcellularLocation>
        <location evidence="1">Cell membrane</location>
        <topology evidence="1">Multi-pass membrane protein</topology>
    </subcellularLocation>
</comment>
<feature type="transmembrane region" description="Helical" evidence="14">
    <location>
        <begin position="83"/>
        <end position="103"/>
    </location>
</feature>
<dbReference type="InterPro" id="IPR038377">
    <property type="entry name" value="Na/Glc_symporter_sf"/>
</dbReference>
<evidence type="ECO:0000256" key="7">
    <source>
        <dbReference type="ARBA" id="ARBA00022989"/>
    </source>
</evidence>
<protein>
    <submittedName>
        <fullName evidence="15">Sodium:solute symporter</fullName>
    </submittedName>
</protein>
<proteinExistence type="inferred from homology"/>
<dbReference type="GO" id="GO:0015293">
    <property type="term" value="F:symporter activity"/>
    <property type="evidence" value="ECO:0007669"/>
    <property type="project" value="UniProtKB-KW"/>
</dbReference>
<evidence type="ECO:0000256" key="13">
    <source>
        <dbReference type="RuleBase" id="RU362091"/>
    </source>
</evidence>
<reference evidence="15 16" key="1">
    <citation type="submission" date="2020-07" db="EMBL/GenBank/DDBJ databases">
        <authorList>
            <person name="Feng X."/>
        </authorList>
    </citation>
    <scope>NUCLEOTIDE SEQUENCE [LARGE SCALE GENOMIC DNA]</scope>
    <source>
        <strain evidence="15 16">JCM31066</strain>
    </source>
</reference>
<evidence type="ECO:0000256" key="5">
    <source>
        <dbReference type="ARBA" id="ARBA00022692"/>
    </source>
</evidence>
<dbReference type="GO" id="GO:0006814">
    <property type="term" value="P:sodium ion transport"/>
    <property type="evidence" value="ECO:0007669"/>
    <property type="project" value="UniProtKB-KW"/>
</dbReference>